<evidence type="ECO:0000256" key="1">
    <source>
        <dbReference type="ARBA" id="ARBA00009437"/>
    </source>
</evidence>
<dbReference type="Pfam" id="PF00126">
    <property type="entry name" value="HTH_1"/>
    <property type="match status" value="1"/>
</dbReference>
<dbReference type="GO" id="GO:0006351">
    <property type="term" value="P:DNA-templated transcription"/>
    <property type="evidence" value="ECO:0007669"/>
    <property type="project" value="TreeGrafter"/>
</dbReference>
<dbReference type="PRINTS" id="PR00039">
    <property type="entry name" value="HTHLYSR"/>
</dbReference>
<organism evidence="6 7">
    <name type="scientific">Rhodanobacter glycinis</name>
    <dbReference type="NCBI Taxonomy" id="582702"/>
    <lineage>
        <taxon>Bacteria</taxon>
        <taxon>Pseudomonadati</taxon>
        <taxon>Pseudomonadota</taxon>
        <taxon>Gammaproteobacteria</taxon>
        <taxon>Lysobacterales</taxon>
        <taxon>Rhodanobacteraceae</taxon>
        <taxon>Rhodanobacter</taxon>
    </lineage>
</organism>
<dbReference type="GO" id="GO:0003700">
    <property type="term" value="F:DNA-binding transcription factor activity"/>
    <property type="evidence" value="ECO:0007669"/>
    <property type="project" value="InterPro"/>
</dbReference>
<dbReference type="InterPro" id="IPR036388">
    <property type="entry name" value="WH-like_DNA-bd_sf"/>
</dbReference>
<dbReference type="PROSITE" id="PS50931">
    <property type="entry name" value="HTH_LYSR"/>
    <property type="match status" value="1"/>
</dbReference>
<keyword evidence="3" id="KW-0238">DNA-binding</keyword>
<evidence type="ECO:0000256" key="3">
    <source>
        <dbReference type="ARBA" id="ARBA00023125"/>
    </source>
</evidence>
<dbReference type="SUPFAM" id="SSF53850">
    <property type="entry name" value="Periplasmic binding protein-like II"/>
    <property type="match status" value="1"/>
</dbReference>
<accession>A0A502CEP5</accession>
<dbReference type="GO" id="GO:0043565">
    <property type="term" value="F:sequence-specific DNA binding"/>
    <property type="evidence" value="ECO:0007669"/>
    <property type="project" value="TreeGrafter"/>
</dbReference>
<name>A0A502CEP5_9GAMM</name>
<evidence type="ECO:0000313" key="7">
    <source>
        <dbReference type="Proteomes" id="UP000319486"/>
    </source>
</evidence>
<sequence>MTFDSQDHPRCTNSDALASSFSASYAGVLAFIAVATEGNFARAGDRLGIGRSAVSRSVQKLEAQLGTRLFLRTTRLTTLTREGELFYRNCHPGVERIVQALEDMRDLREGPPRGQLRISATTGFGRRIVAPLLNGFRARYPEIAVDLLLDDRTTDFTADRIDVAFRDGRLDDSQVIAKQLIPMPMLVCASPAYRRNHGLPRQVEELAGHSCINFRMASGRIFEWEFKVGGRIQKFLPSSSCTFNDDELVLQAALDGQGIAQMAGYQVSEHLRAGRLVACLAQYAPDDRGHYLCYPSRQQLPGRIRVFIDYMTTAVRALNLECSIGLSPLPSAVPHEVRRALATGTA</sequence>
<dbReference type="InterPro" id="IPR036390">
    <property type="entry name" value="WH_DNA-bd_sf"/>
</dbReference>
<proteinExistence type="inferred from homology"/>
<dbReference type="PANTHER" id="PTHR30537">
    <property type="entry name" value="HTH-TYPE TRANSCRIPTIONAL REGULATOR"/>
    <property type="match status" value="1"/>
</dbReference>
<dbReference type="CDD" id="cd08422">
    <property type="entry name" value="PBP2_CrgA_like"/>
    <property type="match status" value="1"/>
</dbReference>
<feature type="domain" description="HTH lysR-type" evidence="5">
    <location>
        <begin position="30"/>
        <end position="80"/>
    </location>
</feature>
<keyword evidence="4" id="KW-0804">Transcription</keyword>
<dbReference type="FunFam" id="1.10.10.10:FF:000001">
    <property type="entry name" value="LysR family transcriptional regulator"/>
    <property type="match status" value="1"/>
</dbReference>
<evidence type="ECO:0000256" key="2">
    <source>
        <dbReference type="ARBA" id="ARBA00023015"/>
    </source>
</evidence>
<dbReference type="EMBL" id="RCZO01000001">
    <property type="protein sequence ID" value="TPG11253.1"/>
    <property type="molecule type" value="Genomic_DNA"/>
</dbReference>
<dbReference type="InterPro" id="IPR058163">
    <property type="entry name" value="LysR-type_TF_proteobact-type"/>
</dbReference>
<keyword evidence="2" id="KW-0805">Transcription regulation</keyword>
<dbReference type="FunFam" id="3.40.190.290:FF:000001">
    <property type="entry name" value="Transcriptional regulator, LysR family"/>
    <property type="match status" value="1"/>
</dbReference>
<protein>
    <submittedName>
        <fullName evidence="6">LysR family transcriptional regulator</fullName>
    </submittedName>
</protein>
<dbReference type="SUPFAM" id="SSF46785">
    <property type="entry name" value="Winged helix' DNA-binding domain"/>
    <property type="match status" value="1"/>
</dbReference>
<dbReference type="Pfam" id="PF03466">
    <property type="entry name" value="LysR_substrate"/>
    <property type="match status" value="1"/>
</dbReference>
<gene>
    <name evidence="6" type="ORF">EAH88_01515</name>
</gene>
<dbReference type="Gene3D" id="1.10.10.10">
    <property type="entry name" value="Winged helix-like DNA-binding domain superfamily/Winged helix DNA-binding domain"/>
    <property type="match status" value="1"/>
</dbReference>
<dbReference type="InterPro" id="IPR005119">
    <property type="entry name" value="LysR_subst-bd"/>
</dbReference>
<dbReference type="PANTHER" id="PTHR30537:SF1">
    <property type="entry name" value="HTH-TYPE TRANSCRIPTIONAL REGULATOR PGRR"/>
    <property type="match status" value="1"/>
</dbReference>
<reference evidence="6 7" key="1">
    <citation type="journal article" date="2019" name="Environ. Microbiol.">
        <title>Species interactions and distinct microbial communities in high Arctic permafrost affected cryosols are associated with the CH4 and CO2 gas fluxes.</title>
        <authorList>
            <person name="Altshuler I."/>
            <person name="Hamel J."/>
            <person name="Turney S."/>
            <person name="Magnuson E."/>
            <person name="Levesque R."/>
            <person name="Greer C."/>
            <person name="Whyte L.G."/>
        </authorList>
    </citation>
    <scope>NUCLEOTIDE SEQUENCE [LARGE SCALE GENOMIC DNA]</scope>
    <source>
        <strain evidence="6 7">S13Y</strain>
    </source>
</reference>
<dbReference type="InterPro" id="IPR000847">
    <property type="entry name" value="LysR_HTH_N"/>
</dbReference>
<comment type="similarity">
    <text evidence="1">Belongs to the LysR transcriptional regulatory family.</text>
</comment>
<keyword evidence="7" id="KW-1185">Reference proteome</keyword>
<dbReference type="Gene3D" id="3.40.190.290">
    <property type="match status" value="1"/>
</dbReference>
<dbReference type="AlphaFoldDB" id="A0A502CEP5"/>
<dbReference type="RefSeq" id="WP_140648468.1">
    <property type="nucleotide sequence ID" value="NZ_RCZO01000001.1"/>
</dbReference>
<evidence type="ECO:0000259" key="5">
    <source>
        <dbReference type="PROSITE" id="PS50931"/>
    </source>
</evidence>
<evidence type="ECO:0000313" key="6">
    <source>
        <dbReference type="EMBL" id="TPG11253.1"/>
    </source>
</evidence>
<comment type="caution">
    <text evidence="6">The sequence shown here is derived from an EMBL/GenBank/DDBJ whole genome shotgun (WGS) entry which is preliminary data.</text>
</comment>
<dbReference type="Proteomes" id="UP000319486">
    <property type="component" value="Unassembled WGS sequence"/>
</dbReference>
<evidence type="ECO:0000256" key="4">
    <source>
        <dbReference type="ARBA" id="ARBA00023163"/>
    </source>
</evidence>